<dbReference type="AlphaFoldDB" id="A0A6A1UIA7"/>
<dbReference type="Gene3D" id="3.30.40.10">
    <property type="entry name" value="Zinc/RING finger domain, C3HC4 (zinc finger)"/>
    <property type="match status" value="1"/>
</dbReference>
<comment type="caution">
    <text evidence="5">The sequence shown here is derived from an EMBL/GenBank/DDBJ whole genome shotgun (WGS) entry which is preliminary data.</text>
</comment>
<name>A0A6A1UIA7_9ROSI</name>
<dbReference type="Pfam" id="PF13639">
    <property type="entry name" value="zf-RING_2"/>
    <property type="match status" value="1"/>
</dbReference>
<evidence type="ECO:0000256" key="2">
    <source>
        <dbReference type="ARBA" id="ARBA00040939"/>
    </source>
</evidence>
<dbReference type="SUPFAM" id="SSF158997">
    <property type="entry name" value="Trm112p-like"/>
    <property type="match status" value="1"/>
</dbReference>
<dbReference type="InterPro" id="IPR001841">
    <property type="entry name" value="Znf_RING"/>
</dbReference>
<dbReference type="Proteomes" id="UP000516437">
    <property type="component" value="Unassembled WGS sequence"/>
</dbReference>
<dbReference type="InterPro" id="IPR005651">
    <property type="entry name" value="Trm112-like"/>
</dbReference>
<dbReference type="FunFam" id="2.20.25.10:FF:000023">
    <property type="entry name" value="Predicted protein"/>
    <property type="match status" value="1"/>
</dbReference>
<dbReference type="PANTHER" id="PTHR33505:SF4">
    <property type="entry name" value="PROTEIN PREY, MITOCHONDRIAL"/>
    <property type="match status" value="1"/>
</dbReference>
<evidence type="ECO:0000313" key="7">
    <source>
        <dbReference type="Proteomes" id="UP000516437"/>
    </source>
</evidence>
<feature type="domain" description="RING-type" evidence="4">
    <location>
        <begin position="154"/>
        <end position="196"/>
    </location>
</feature>
<dbReference type="EMBL" id="RXIC02000331">
    <property type="protein sequence ID" value="KAB1199952.1"/>
    <property type="molecule type" value="Genomic_DNA"/>
</dbReference>
<dbReference type="InterPro" id="IPR013083">
    <property type="entry name" value="Znf_RING/FYVE/PHD"/>
</dbReference>
<dbReference type="SMART" id="SM00184">
    <property type="entry name" value="RING"/>
    <property type="match status" value="1"/>
</dbReference>
<keyword evidence="3" id="KW-0863">Zinc-finger</keyword>
<evidence type="ECO:0000259" key="4">
    <source>
        <dbReference type="PROSITE" id="PS50089"/>
    </source>
</evidence>
<sequence length="227" mass="24847">MVRASIALLKDAGNGLCKTLSEILVCPLSKQPLRYCVETNSLISDAVGVSFPIKDGIPCLVPKDGKIIEADDMLNTDDEESDSGSSGAVVSQFQAEPSFRLIGLRAQPALKEAPSSSYSVINWDDLDEVKEDPTMSARGSSSSSGEVHEGEQQCCVCLSRLKKGQDTRILPCLHEFHKVCVDRWFNSCRKTCPVCRFSMGGEDNCRVQEALTDEMVIWFSSFHVAGF</sequence>
<dbReference type="Gene3D" id="2.20.25.10">
    <property type="match status" value="1"/>
</dbReference>
<keyword evidence="3" id="KW-0862">Zinc</keyword>
<comment type="similarity">
    <text evidence="1">Belongs to the PREY family.</text>
</comment>
<dbReference type="GO" id="GO:0008270">
    <property type="term" value="F:zinc ion binding"/>
    <property type="evidence" value="ECO:0007669"/>
    <property type="project" value="UniProtKB-KW"/>
</dbReference>
<accession>A0A6A1UIA7</accession>
<keyword evidence="7" id="KW-1185">Reference proteome</keyword>
<dbReference type="PROSITE" id="PS50089">
    <property type="entry name" value="ZF_RING_2"/>
    <property type="match status" value="1"/>
</dbReference>
<evidence type="ECO:0000256" key="3">
    <source>
        <dbReference type="PROSITE-ProRule" id="PRU00175"/>
    </source>
</evidence>
<dbReference type="SUPFAM" id="SSF57850">
    <property type="entry name" value="RING/U-box"/>
    <property type="match status" value="1"/>
</dbReference>
<reference evidence="5 7" key="2">
    <citation type="journal article" date="2019" name="Plant Biotechnol. J.">
        <title>The red bayberry genome and genetic basis of sex determination.</title>
        <authorList>
            <person name="Jia H.M."/>
            <person name="Jia H.J."/>
            <person name="Cai Q.L."/>
            <person name="Wang Y."/>
            <person name="Zhao H.B."/>
            <person name="Yang W.F."/>
            <person name="Wang G.Y."/>
            <person name="Li Y.H."/>
            <person name="Zhan D.L."/>
            <person name="Shen Y.T."/>
            <person name="Niu Q.F."/>
            <person name="Chang L."/>
            <person name="Qiu J."/>
            <person name="Zhao L."/>
            <person name="Xie H.B."/>
            <person name="Fu W.Y."/>
            <person name="Jin J."/>
            <person name="Li X.W."/>
            <person name="Jiao Y."/>
            <person name="Zhou C.C."/>
            <person name="Tu T."/>
            <person name="Chai C.Y."/>
            <person name="Gao J.L."/>
            <person name="Fan L.J."/>
            <person name="van de Weg E."/>
            <person name="Wang J.Y."/>
            <person name="Gao Z.S."/>
        </authorList>
    </citation>
    <scope>NUCLEOTIDE SEQUENCE [LARGE SCALE GENOMIC DNA]</scope>
    <source>
        <tissue evidence="5">Leaves</tissue>
    </source>
</reference>
<evidence type="ECO:0000313" key="5">
    <source>
        <dbReference type="EMBL" id="KAB1199952.1"/>
    </source>
</evidence>
<dbReference type="Pfam" id="PF03966">
    <property type="entry name" value="Trm112p"/>
    <property type="match status" value="1"/>
</dbReference>
<dbReference type="OrthoDB" id="8062037at2759"/>
<protein>
    <recommendedName>
        <fullName evidence="2">Protein preY, mitochondrial</fullName>
    </recommendedName>
</protein>
<dbReference type="PANTHER" id="PTHR33505">
    <property type="entry name" value="ZGC:162634"/>
    <property type="match status" value="1"/>
</dbReference>
<gene>
    <name evidence="5" type="ORF">CJ030_MR0G008870</name>
    <name evidence="6" type="ORF">CJ030_MR0G008885</name>
</gene>
<reference evidence="5" key="3">
    <citation type="submission" date="2019-09" db="EMBL/GenBank/DDBJ databases">
        <authorList>
            <person name="Gao Z."/>
        </authorList>
    </citation>
    <scope>NUCLEOTIDE SEQUENCE</scope>
    <source>
        <tissue evidence="5">Leaves</tissue>
    </source>
</reference>
<organism evidence="5 7">
    <name type="scientific">Morella rubra</name>
    <name type="common">Chinese bayberry</name>
    <dbReference type="NCBI Taxonomy" id="262757"/>
    <lineage>
        <taxon>Eukaryota</taxon>
        <taxon>Viridiplantae</taxon>
        <taxon>Streptophyta</taxon>
        <taxon>Embryophyta</taxon>
        <taxon>Tracheophyta</taxon>
        <taxon>Spermatophyta</taxon>
        <taxon>Magnoliopsida</taxon>
        <taxon>eudicotyledons</taxon>
        <taxon>Gunneridae</taxon>
        <taxon>Pentapetalae</taxon>
        <taxon>rosids</taxon>
        <taxon>fabids</taxon>
        <taxon>Fagales</taxon>
        <taxon>Myricaceae</taxon>
        <taxon>Morella</taxon>
    </lineage>
</organism>
<proteinExistence type="inferred from homology"/>
<dbReference type="EMBL" id="RXIC02000331">
    <property type="protein sequence ID" value="KAB1199967.1"/>
    <property type="molecule type" value="Genomic_DNA"/>
</dbReference>
<evidence type="ECO:0000313" key="6">
    <source>
        <dbReference type="EMBL" id="KAB1199967.1"/>
    </source>
</evidence>
<reference evidence="5" key="1">
    <citation type="submission" date="2018-07" db="EMBL/GenBank/DDBJ databases">
        <authorList>
            <person name="Gao Z.-S."/>
            <person name="Jia H.-M."/>
            <person name="Jia H.-J."/>
            <person name="Cai Q.-L."/>
            <person name="Wang Y."/>
            <person name="Zhao H.-B."/>
        </authorList>
    </citation>
    <scope>NUCLEOTIDE SEQUENCE</scope>
    <source>
        <tissue evidence="5">Leaves</tissue>
    </source>
</reference>
<keyword evidence="3" id="KW-0479">Metal-binding</keyword>
<evidence type="ECO:0000256" key="1">
    <source>
        <dbReference type="ARBA" id="ARBA00038479"/>
    </source>
</evidence>